<keyword evidence="3" id="KW-1185">Reference proteome</keyword>
<dbReference type="InterPro" id="IPR003121">
    <property type="entry name" value="SWIB_MDM2_domain"/>
</dbReference>
<protein>
    <submittedName>
        <fullName evidence="2">Swi snf matrix actin dependent regulator ofsubfamily member 1</fullName>
    </submittedName>
</protein>
<evidence type="ECO:0000313" key="3">
    <source>
        <dbReference type="Proteomes" id="UP000027586"/>
    </source>
</evidence>
<dbReference type="Proteomes" id="UP000027586">
    <property type="component" value="Unassembled WGS sequence"/>
</dbReference>
<dbReference type="Gene3D" id="1.10.245.10">
    <property type="entry name" value="SWIB/MDM2 domain"/>
    <property type="match status" value="1"/>
</dbReference>
<accession>A0A068SF49</accession>
<dbReference type="CDD" id="cd10568">
    <property type="entry name" value="SWIB_like"/>
    <property type="match status" value="1"/>
</dbReference>
<dbReference type="PANTHER" id="PTHR13844">
    <property type="entry name" value="SWI/SNF-RELATED MATRIX-ASSOCIATED ACTIN-DEPENDENT REGULATOR OF CHROMATIN SUBFAMILY D"/>
    <property type="match status" value="1"/>
</dbReference>
<dbReference type="Pfam" id="PF02201">
    <property type="entry name" value="SWIB"/>
    <property type="match status" value="1"/>
</dbReference>
<dbReference type="SMART" id="SM00151">
    <property type="entry name" value="SWIB"/>
    <property type="match status" value="1"/>
</dbReference>
<dbReference type="InterPro" id="IPR036885">
    <property type="entry name" value="SWIB_MDM2_dom_sf"/>
</dbReference>
<dbReference type="PROSITE" id="PS51925">
    <property type="entry name" value="SWIB_MDM2"/>
    <property type="match status" value="1"/>
</dbReference>
<dbReference type="EMBL" id="CBTN010000119">
    <property type="protein sequence ID" value="CDH60978.1"/>
    <property type="molecule type" value="Genomic_DNA"/>
</dbReference>
<organism evidence="2 3">
    <name type="scientific">Lichtheimia corymbifera JMRC:FSU:9682</name>
    <dbReference type="NCBI Taxonomy" id="1263082"/>
    <lineage>
        <taxon>Eukaryota</taxon>
        <taxon>Fungi</taxon>
        <taxon>Fungi incertae sedis</taxon>
        <taxon>Mucoromycota</taxon>
        <taxon>Mucoromycotina</taxon>
        <taxon>Mucoromycetes</taxon>
        <taxon>Mucorales</taxon>
        <taxon>Lichtheimiaceae</taxon>
        <taxon>Lichtheimia</taxon>
    </lineage>
</organism>
<sequence length="466" mass="53808">MVHGLDDDAQICKLRLTLKSCADLSQCFKFVNAMAQQLIKTSMKDQSIESQFQYRKRPSESELLLKHVKKKRPSDRNMPPRVEAFVPESALYRELAAFDKKLDTTILRKRLDVQEALGKPNKTRRTLRIFVSHTTAGPRDQSTGDGDFDVMDGIMESSWTLKIEGRLLDPPIPTKKAQPVQKFTSFFRTICVELNRESGSYSEDDLVEWRKQPNGPEHDGVEISRRGQSNVNVRIVLDPDYIPQKYRLSPMLSEILDMKLETKPQVIMGLWNYIKVHGLQDTDDKHTIHCDEQLQKLFDKRHIHFSEIPILIGHHLARPDPIVINYAITMDTDSRHSLEAYDLDVELDSIIRQKMIASVASTQAQKEVLALDDKTVQCVQNINNSKSRRDFLLHFAQHPVNFINKWIATQTRDLEAVVGDSKIGIEEMRHAEFYKQAWVKEAVFHYLTTKVQQRMQQLLNTKGMDK</sequence>
<dbReference type="OrthoDB" id="10263741at2759"/>
<feature type="domain" description="DM2" evidence="1">
    <location>
        <begin position="241"/>
        <end position="318"/>
    </location>
</feature>
<evidence type="ECO:0000259" key="1">
    <source>
        <dbReference type="PROSITE" id="PS51925"/>
    </source>
</evidence>
<gene>
    <name evidence="2" type="ORF">LCOR_11753.1</name>
</gene>
<dbReference type="SUPFAM" id="SSF47592">
    <property type="entry name" value="SWIB/MDM2 domain"/>
    <property type="match status" value="1"/>
</dbReference>
<dbReference type="AlphaFoldDB" id="A0A068SF49"/>
<evidence type="ECO:0000313" key="2">
    <source>
        <dbReference type="EMBL" id="CDH60978.1"/>
    </source>
</evidence>
<dbReference type="VEuPathDB" id="FungiDB:LCOR_11753.1"/>
<name>A0A068SF49_9FUNG</name>
<proteinExistence type="predicted"/>
<comment type="caution">
    <text evidence="2">The sequence shown here is derived from an EMBL/GenBank/DDBJ whole genome shotgun (WGS) entry which is preliminary data.</text>
</comment>
<dbReference type="InterPro" id="IPR019835">
    <property type="entry name" value="SWIB_domain"/>
</dbReference>
<reference evidence="2" key="1">
    <citation type="submission" date="2013-08" db="EMBL/GenBank/DDBJ databases">
        <title>Gene expansion shapes genome architecture in the human pathogen Lichtheimia corymbifera: an evolutionary genomics analysis in the ancient terrestrial Mucorales (Mucoromycotina).</title>
        <authorList>
            <person name="Schwartze V.U."/>
            <person name="Winter S."/>
            <person name="Shelest E."/>
            <person name="Marcet-Houben M."/>
            <person name="Horn F."/>
            <person name="Wehner S."/>
            <person name="Hoffmann K."/>
            <person name="Riege K."/>
            <person name="Sammeth M."/>
            <person name="Nowrousian M."/>
            <person name="Valiante V."/>
            <person name="Linde J."/>
            <person name="Jacobsen I.D."/>
            <person name="Marz M."/>
            <person name="Brakhage A.A."/>
            <person name="Gabaldon T."/>
            <person name="Bocker S."/>
            <person name="Voigt K."/>
        </authorList>
    </citation>
    <scope>NUCLEOTIDE SEQUENCE [LARGE SCALE GENOMIC DNA]</scope>
    <source>
        <strain evidence="2">FSU 9682</strain>
    </source>
</reference>
<dbReference type="STRING" id="1263082.A0A068SF49"/>